<keyword evidence="2" id="KW-1185">Reference proteome</keyword>
<organism evidence="1 2">
    <name type="scientific">Aegilops tauschii subsp. strangulata</name>
    <name type="common">Goatgrass</name>
    <dbReference type="NCBI Taxonomy" id="200361"/>
    <lineage>
        <taxon>Eukaryota</taxon>
        <taxon>Viridiplantae</taxon>
        <taxon>Streptophyta</taxon>
        <taxon>Embryophyta</taxon>
        <taxon>Tracheophyta</taxon>
        <taxon>Spermatophyta</taxon>
        <taxon>Magnoliopsida</taxon>
        <taxon>Liliopsida</taxon>
        <taxon>Poales</taxon>
        <taxon>Poaceae</taxon>
        <taxon>BOP clade</taxon>
        <taxon>Pooideae</taxon>
        <taxon>Triticodae</taxon>
        <taxon>Triticeae</taxon>
        <taxon>Triticinae</taxon>
        <taxon>Aegilops</taxon>
    </lineage>
</organism>
<evidence type="ECO:0000313" key="1">
    <source>
        <dbReference type="EnsemblPlants" id="AET6Gv20189600.17"/>
    </source>
</evidence>
<sequence length="196" mass="21804">MTPMMLISSIPMMSVIEDASDQQDESAEHGTAKPPKSLLDEVFFLDAPKGKNSGGSRPWRYKHCDKKYTSSYTRIHQHFFGVGPGKTKQIARCSVASDRYHQPEKVQASGSVPKKQLVEAFAGVERDAVDMQIMLFLCANGIPFNVLRSPQYYEMVAAIQRAPKGYKPPAYEKARTTLLDACIPMVSVLFLTDGQI</sequence>
<reference evidence="1" key="5">
    <citation type="journal article" date="2021" name="G3 (Bethesda)">
        <title>Aegilops tauschii genome assembly Aet v5.0 features greater sequence contiguity and improved annotation.</title>
        <authorList>
            <person name="Wang L."/>
            <person name="Zhu T."/>
            <person name="Rodriguez J.C."/>
            <person name="Deal K.R."/>
            <person name="Dubcovsky J."/>
            <person name="McGuire P.E."/>
            <person name="Lux T."/>
            <person name="Spannagl M."/>
            <person name="Mayer K.F.X."/>
            <person name="Baldrich P."/>
            <person name="Meyers B.C."/>
            <person name="Huo N."/>
            <person name="Gu Y.Q."/>
            <person name="Zhou H."/>
            <person name="Devos K.M."/>
            <person name="Bennetzen J.L."/>
            <person name="Unver T."/>
            <person name="Budak H."/>
            <person name="Gulick P.J."/>
            <person name="Galiba G."/>
            <person name="Kalapos B."/>
            <person name="Nelson D.R."/>
            <person name="Li P."/>
            <person name="You F.M."/>
            <person name="Luo M.C."/>
            <person name="Dvorak J."/>
        </authorList>
    </citation>
    <scope>NUCLEOTIDE SEQUENCE [LARGE SCALE GENOMIC DNA]</scope>
    <source>
        <strain evidence="1">cv. AL8/78</strain>
    </source>
</reference>
<dbReference type="AlphaFoldDB" id="A0A453N2U2"/>
<reference evidence="2" key="2">
    <citation type="journal article" date="2017" name="Nat. Plants">
        <title>The Aegilops tauschii genome reveals multiple impacts of transposons.</title>
        <authorList>
            <person name="Zhao G."/>
            <person name="Zou C."/>
            <person name="Li K."/>
            <person name="Wang K."/>
            <person name="Li T."/>
            <person name="Gao L."/>
            <person name="Zhang X."/>
            <person name="Wang H."/>
            <person name="Yang Z."/>
            <person name="Liu X."/>
            <person name="Jiang W."/>
            <person name="Mao L."/>
            <person name="Kong X."/>
            <person name="Jiao Y."/>
            <person name="Jia J."/>
        </authorList>
    </citation>
    <scope>NUCLEOTIDE SEQUENCE [LARGE SCALE GENOMIC DNA]</scope>
    <source>
        <strain evidence="2">cv. AL8/78</strain>
    </source>
</reference>
<dbReference type="Gramene" id="AET6Gv20189600.17">
    <property type="protein sequence ID" value="AET6Gv20189600.17"/>
    <property type="gene ID" value="AET6Gv20189600"/>
</dbReference>
<dbReference type="Proteomes" id="UP000015105">
    <property type="component" value="Chromosome 6D"/>
</dbReference>
<evidence type="ECO:0000313" key="2">
    <source>
        <dbReference type="Proteomes" id="UP000015105"/>
    </source>
</evidence>
<reference evidence="1" key="3">
    <citation type="journal article" date="2017" name="Nature">
        <title>Genome sequence of the progenitor of the wheat D genome Aegilops tauschii.</title>
        <authorList>
            <person name="Luo M.C."/>
            <person name="Gu Y.Q."/>
            <person name="Puiu D."/>
            <person name="Wang H."/>
            <person name="Twardziok S.O."/>
            <person name="Deal K.R."/>
            <person name="Huo N."/>
            <person name="Zhu T."/>
            <person name="Wang L."/>
            <person name="Wang Y."/>
            <person name="McGuire P.E."/>
            <person name="Liu S."/>
            <person name="Long H."/>
            <person name="Ramasamy R.K."/>
            <person name="Rodriguez J.C."/>
            <person name="Van S.L."/>
            <person name="Yuan L."/>
            <person name="Wang Z."/>
            <person name="Xia Z."/>
            <person name="Xiao L."/>
            <person name="Anderson O.D."/>
            <person name="Ouyang S."/>
            <person name="Liang Y."/>
            <person name="Zimin A.V."/>
            <person name="Pertea G."/>
            <person name="Qi P."/>
            <person name="Bennetzen J.L."/>
            <person name="Dai X."/>
            <person name="Dawson M.W."/>
            <person name="Muller H.G."/>
            <person name="Kugler K."/>
            <person name="Rivarola-Duarte L."/>
            <person name="Spannagl M."/>
            <person name="Mayer K.F.X."/>
            <person name="Lu F.H."/>
            <person name="Bevan M.W."/>
            <person name="Leroy P."/>
            <person name="Li P."/>
            <person name="You F.M."/>
            <person name="Sun Q."/>
            <person name="Liu Z."/>
            <person name="Lyons E."/>
            <person name="Wicker T."/>
            <person name="Salzberg S.L."/>
            <person name="Devos K.M."/>
            <person name="Dvorak J."/>
        </authorList>
    </citation>
    <scope>NUCLEOTIDE SEQUENCE [LARGE SCALE GENOMIC DNA]</scope>
    <source>
        <strain evidence="1">cv. AL8/78</strain>
    </source>
</reference>
<reference evidence="2" key="1">
    <citation type="journal article" date="2014" name="Science">
        <title>Ancient hybridizations among the ancestral genomes of bread wheat.</title>
        <authorList>
            <consortium name="International Wheat Genome Sequencing Consortium,"/>
            <person name="Marcussen T."/>
            <person name="Sandve S.R."/>
            <person name="Heier L."/>
            <person name="Spannagl M."/>
            <person name="Pfeifer M."/>
            <person name="Jakobsen K.S."/>
            <person name="Wulff B.B."/>
            <person name="Steuernagel B."/>
            <person name="Mayer K.F."/>
            <person name="Olsen O.A."/>
        </authorList>
    </citation>
    <scope>NUCLEOTIDE SEQUENCE [LARGE SCALE GENOMIC DNA]</scope>
    <source>
        <strain evidence="2">cv. AL8/78</strain>
    </source>
</reference>
<protein>
    <submittedName>
        <fullName evidence="1">Uncharacterized protein</fullName>
    </submittedName>
</protein>
<name>A0A453N2U2_AEGTS</name>
<proteinExistence type="predicted"/>
<accession>A0A453N2U2</accession>
<reference evidence="1" key="4">
    <citation type="submission" date="2019-03" db="UniProtKB">
        <authorList>
            <consortium name="EnsemblPlants"/>
        </authorList>
    </citation>
    <scope>IDENTIFICATION</scope>
</reference>
<dbReference type="EnsemblPlants" id="AET6Gv20189600.17">
    <property type="protein sequence ID" value="AET6Gv20189600.17"/>
    <property type="gene ID" value="AET6Gv20189600"/>
</dbReference>